<feature type="domain" description="HTH cro/C1-type" evidence="1">
    <location>
        <begin position="9"/>
        <end position="64"/>
    </location>
</feature>
<dbReference type="PROSITE" id="PS50943">
    <property type="entry name" value="HTH_CROC1"/>
    <property type="match status" value="1"/>
</dbReference>
<dbReference type="SMART" id="SM00530">
    <property type="entry name" value="HTH_XRE"/>
    <property type="match status" value="1"/>
</dbReference>
<reference evidence="2 3" key="1">
    <citation type="submission" date="2016-03" db="EMBL/GenBank/DDBJ databases">
        <title>Complete genome sequence of Shewanella psychrophila WP2, a deep sea bacterium isolated from west Pacific sediment.</title>
        <authorList>
            <person name="Xu G."/>
            <person name="Jian H."/>
        </authorList>
    </citation>
    <scope>NUCLEOTIDE SEQUENCE [LARGE SCALE GENOMIC DNA]</scope>
    <source>
        <strain evidence="2 3">WP2</strain>
    </source>
</reference>
<sequence>MKKKGSDLLKAGRTIRGFTQDEVAQIYGISSKTYGSWERGRTAVSYDDLSAIFDQVFQLPLDKVTEVACHAA</sequence>
<dbReference type="InterPro" id="IPR010982">
    <property type="entry name" value="Lambda_DNA-bd_dom_sf"/>
</dbReference>
<name>A0A1S6HXC6_9GAMM</name>
<protein>
    <submittedName>
        <fullName evidence="2">Helix-turn-helix protein</fullName>
    </submittedName>
</protein>
<dbReference type="GO" id="GO:0003677">
    <property type="term" value="F:DNA binding"/>
    <property type="evidence" value="ECO:0007669"/>
    <property type="project" value="InterPro"/>
</dbReference>
<accession>A0A1S6HXC6</accession>
<organism evidence="2 3">
    <name type="scientific">Shewanella psychrophila</name>
    <dbReference type="NCBI Taxonomy" id="225848"/>
    <lineage>
        <taxon>Bacteria</taxon>
        <taxon>Pseudomonadati</taxon>
        <taxon>Pseudomonadota</taxon>
        <taxon>Gammaproteobacteria</taxon>
        <taxon>Alteromonadales</taxon>
        <taxon>Shewanellaceae</taxon>
        <taxon>Shewanella</taxon>
    </lineage>
</organism>
<dbReference type="EMBL" id="CP014782">
    <property type="protein sequence ID" value="AQS40210.1"/>
    <property type="molecule type" value="Genomic_DNA"/>
</dbReference>
<keyword evidence="3" id="KW-1185">Reference proteome</keyword>
<dbReference type="OrthoDB" id="6268287at2"/>
<evidence type="ECO:0000259" key="1">
    <source>
        <dbReference type="PROSITE" id="PS50943"/>
    </source>
</evidence>
<evidence type="ECO:0000313" key="2">
    <source>
        <dbReference type="EMBL" id="AQS40210.1"/>
    </source>
</evidence>
<dbReference type="SUPFAM" id="SSF47413">
    <property type="entry name" value="lambda repressor-like DNA-binding domains"/>
    <property type="match status" value="1"/>
</dbReference>
<dbReference type="Proteomes" id="UP000189545">
    <property type="component" value="Chromosome"/>
</dbReference>
<dbReference type="InterPro" id="IPR001387">
    <property type="entry name" value="Cro/C1-type_HTH"/>
</dbReference>
<proteinExistence type="predicted"/>
<dbReference type="Pfam" id="PF01381">
    <property type="entry name" value="HTH_3"/>
    <property type="match status" value="1"/>
</dbReference>
<dbReference type="RefSeq" id="WP_077755034.1">
    <property type="nucleotide sequence ID" value="NZ_CP014782.1"/>
</dbReference>
<gene>
    <name evidence="2" type="ORF">Sps_05141</name>
</gene>
<dbReference type="CDD" id="cd00093">
    <property type="entry name" value="HTH_XRE"/>
    <property type="match status" value="1"/>
</dbReference>
<dbReference type="STRING" id="225848.Sps_05141"/>
<evidence type="ECO:0000313" key="3">
    <source>
        <dbReference type="Proteomes" id="UP000189545"/>
    </source>
</evidence>
<dbReference type="AlphaFoldDB" id="A0A1S6HXC6"/>
<dbReference type="Gene3D" id="1.10.260.40">
    <property type="entry name" value="lambda repressor-like DNA-binding domains"/>
    <property type="match status" value="1"/>
</dbReference>
<dbReference type="KEGG" id="spsw:Sps_05141"/>